<dbReference type="SUPFAM" id="SSF46894">
    <property type="entry name" value="C-terminal effector domain of the bipartite response regulators"/>
    <property type="match status" value="1"/>
</dbReference>
<feature type="modified residue" description="4-aspartylphosphate" evidence="5">
    <location>
        <position position="55"/>
    </location>
</feature>
<keyword evidence="4" id="KW-0804">Transcription</keyword>
<protein>
    <submittedName>
        <fullName evidence="8">DNA-binding NarL/FixJ family response regulator</fullName>
    </submittedName>
</protein>
<keyword evidence="2" id="KW-0805">Transcription regulation</keyword>
<proteinExistence type="predicted"/>
<organism evidence="8 9">
    <name type="scientific">Actinocrispum wychmicini</name>
    <dbReference type="NCBI Taxonomy" id="1213861"/>
    <lineage>
        <taxon>Bacteria</taxon>
        <taxon>Bacillati</taxon>
        <taxon>Actinomycetota</taxon>
        <taxon>Actinomycetes</taxon>
        <taxon>Pseudonocardiales</taxon>
        <taxon>Pseudonocardiaceae</taxon>
        <taxon>Actinocrispum</taxon>
    </lineage>
</organism>
<dbReference type="GO" id="GO:0006355">
    <property type="term" value="P:regulation of DNA-templated transcription"/>
    <property type="evidence" value="ECO:0007669"/>
    <property type="project" value="InterPro"/>
</dbReference>
<dbReference type="InterPro" id="IPR001789">
    <property type="entry name" value="Sig_transdc_resp-reg_receiver"/>
</dbReference>
<comment type="caution">
    <text evidence="8">The sequence shown here is derived from an EMBL/GenBank/DDBJ whole genome shotgun (WGS) entry which is preliminary data.</text>
</comment>
<feature type="domain" description="HTH luxR-type" evidence="6">
    <location>
        <begin position="149"/>
        <end position="214"/>
    </location>
</feature>
<reference evidence="8 9" key="1">
    <citation type="submission" date="2019-03" db="EMBL/GenBank/DDBJ databases">
        <title>Genomic Encyclopedia of Type Strains, Phase IV (KMG-IV): sequencing the most valuable type-strain genomes for metagenomic binning, comparative biology and taxonomic classification.</title>
        <authorList>
            <person name="Goeker M."/>
        </authorList>
    </citation>
    <scope>NUCLEOTIDE SEQUENCE [LARGE SCALE GENOMIC DNA]</scope>
    <source>
        <strain evidence="8 9">DSM 45934</strain>
    </source>
</reference>
<dbReference type="CDD" id="cd17535">
    <property type="entry name" value="REC_NarL-like"/>
    <property type="match status" value="1"/>
</dbReference>
<keyword evidence="9" id="KW-1185">Reference proteome</keyword>
<dbReference type="InterPro" id="IPR011006">
    <property type="entry name" value="CheY-like_superfamily"/>
</dbReference>
<dbReference type="RefSeq" id="WP_132122095.1">
    <property type="nucleotide sequence ID" value="NZ_SLWS01000007.1"/>
</dbReference>
<dbReference type="Proteomes" id="UP000295680">
    <property type="component" value="Unassembled WGS sequence"/>
</dbReference>
<keyword evidence="3 8" id="KW-0238">DNA-binding</keyword>
<accession>A0A4R2JG84</accession>
<dbReference type="InterPro" id="IPR058245">
    <property type="entry name" value="NreC/VraR/RcsB-like_REC"/>
</dbReference>
<evidence type="ECO:0000259" key="6">
    <source>
        <dbReference type="PROSITE" id="PS50043"/>
    </source>
</evidence>
<dbReference type="Pfam" id="PF00196">
    <property type="entry name" value="GerE"/>
    <property type="match status" value="1"/>
</dbReference>
<evidence type="ECO:0000256" key="5">
    <source>
        <dbReference type="PROSITE-ProRule" id="PRU00169"/>
    </source>
</evidence>
<dbReference type="GO" id="GO:0003677">
    <property type="term" value="F:DNA binding"/>
    <property type="evidence" value="ECO:0007669"/>
    <property type="project" value="UniProtKB-KW"/>
</dbReference>
<evidence type="ECO:0000256" key="4">
    <source>
        <dbReference type="ARBA" id="ARBA00023163"/>
    </source>
</evidence>
<dbReference type="OrthoDB" id="9816529at2"/>
<dbReference type="InterPro" id="IPR039420">
    <property type="entry name" value="WalR-like"/>
</dbReference>
<name>A0A4R2JG84_9PSEU</name>
<evidence type="ECO:0000313" key="8">
    <source>
        <dbReference type="EMBL" id="TCO55916.1"/>
    </source>
</evidence>
<dbReference type="EMBL" id="SLWS01000007">
    <property type="protein sequence ID" value="TCO55916.1"/>
    <property type="molecule type" value="Genomic_DNA"/>
</dbReference>
<dbReference type="PROSITE" id="PS50043">
    <property type="entry name" value="HTH_LUXR_2"/>
    <property type="match status" value="1"/>
</dbReference>
<evidence type="ECO:0000259" key="7">
    <source>
        <dbReference type="PROSITE" id="PS50110"/>
    </source>
</evidence>
<gene>
    <name evidence="8" type="ORF">EV192_107339</name>
</gene>
<dbReference type="InterPro" id="IPR016032">
    <property type="entry name" value="Sig_transdc_resp-reg_C-effctor"/>
</dbReference>
<dbReference type="GO" id="GO:0000160">
    <property type="term" value="P:phosphorelay signal transduction system"/>
    <property type="evidence" value="ECO:0007669"/>
    <property type="project" value="InterPro"/>
</dbReference>
<dbReference type="PANTHER" id="PTHR43214:SF24">
    <property type="entry name" value="TRANSCRIPTIONAL REGULATORY PROTEIN NARL-RELATED"/>
    <property type="match status" value="1"/>
</dbReference>
<dbReference type="Pfam" id="PF00072">
    <property type="entry name" value="Response_reg"/>
    <property type="match status" value="1"/>
</dbReference>
<evidence type="ECO:0000256" key="1">
    <source>
        <dbReference type="ARBA" id="ARBA00022553"/>
    </source>
</evidence>
<dbReference type="SMART" id="SM00421">
    <property type="entry name" value="HTH_LUXR"/>
    <property type="match status" value="1"/>
</dbReference>
<dbReference type="PANTHER" id="PTHR43214">
    <property type="entry name" value="TWO-COMPONENT RESPONSE REGULATOR"/>
    <property type="match status" value="1"/>
</dbReference>
<keyword evidence="1 5" id="KW-0597">Phosphoprotein</keyword>
<dbReference type="SUPFAM" id="SSF52172">
    <property type="entry name" value="CheY-like"/>
    <property type="match status" value="1"/>
</dbReference>
<dbReference type="PROSITE" id="PS50110">
    <property type="entry name" value="RESPONSE_REGULATORY"/>
    <property type="match status" value="1"/>
</dbReference>
<dbReference type="PRINTS" id="PR00038">
    <property type="entry name" value="HTHLUXR"/>
</dbReference>
<sequence>MTTRVIVVDDQDMVRAGFVSILTAEPDIEVVDQAGDGATAIQSALTHRPHVVVMDIRMPVIDGTEATRRILEAAGPAVAVLVLTSFDVDEHVYSALRAGAAGYLLKDAPPEELIRAVRAVAAGQALLAPSVARRLIDEFVRTPVSSGEARLRLSTLTERELQVMELVAHGLTNTTIAQRLAVAEATAKTHLNRLMAKLELSSRAQVVSLAYATGLVSPLRAVRQPNGGGHES</sequence>
<dbReference type="SMART" id="SM00448">
    <property type="entry name" value="REC"/>
    <property type="match status" value="1"/>
</dbReference>
<evidence type="ECO:0000313" key="9">
    <source>
        <dbReference type="Proteomes" id="UP000295680"/>
    </source>
</evidence>
<feature type="domain" description="Response regulatory" evidence="7">
    <location>
        <begin position="4"/>
        <end position="121"/>
    </location>
</feature>
<dbReference type="CDD" id="cd06170">
    <property type="entry name" value="LuxR_C_like"/>
    <property type="match status" value="1"/>
</dbReference>
<dbReference type="Gene3D" id="3.40.50.2300">
    <property type="match status" value="1"/>
</dbReference>
<dbReference type="AlphaFoldDB" id="A0A4R2JG84"/>
<dbReference type="InterPro" id="IPR000792">
    <property type="entry name" value="Tscrpt_reg_LuxR_C"/>
</dbReference>
<evidence type="ECO:0000256" key="3">
    <source>
        <dbReference type="ARBA" id="ARBA00023125"/>
    </source>
</evidence>
<evidence type="ECO:0000256" key="2">
    <source>
        <dbReference type="ARBA" id="ARBA00023015"/>
    </source>
</evidence>